<dbReference type="InterPro" id="IPR050081">
    <property type="entry name" value="Ile-tRNA_ligase"/>
</dbReference>
<dbReference type="Pfam" id="PF08264">
    <property type="entry name" value="Anticodon_1"/>
    <property type="match status" value="1"/>
</dbReference>
<comment type="subunit">
    <text evidence="10">Monomer.</text>
</comment>
<dbReference type="InterPro" id="IPR014729">
    <property type="entry name" value="Rossmann-like_a/b/a_fold"/>
</dbReference>
<feature type="short sequence motif" description="'KMSKS' region" evidence="10">
    <location>
        <begin position="612"/>
        <end position="616"/>
    </location>
</feature>
<comment type="domain">
    <text evidence="10">IleRS has two distinct active sites: one for aminoacylation and one for editing. The misactivated valine is translocated from the active site to the editing site, which sterically excludes the correctly activated isoleucine. The single editing site contains two valyl binding pockets, one specific for each substrate (Val-AMP or Val-tRNA(Ile)).</text>
</comment>
<comment type="subcellular location">
    <subcellularLocation>
        <location evidence="10">Cytoplasm</location>
    </subcellularLocation>
</comment>
<reference evidence="15" key="1">
    <citation type="submission" date="2017-09" db="EMBL/GenBank/DDBJ databases">
        <title>Depth-based differentiation of microbial function through sediment-hosted aquifers and enrichment of novel symbionts in the deep terrestrial subsurface.</title>
        <authorList>
            <person name="Probst A.J."/>
            <person name="Ladd B."/>
            <person name="Jarett J.K."/>
            <person name="Geller-Mcgrath D.E."/>
            <person name="Sieber C.M.K."/>
            <person name="Emerson J.B."/>
            <person name="Anantharaman K."/>
            <person name="Thomas B.C."/>
            <person name="Malmstrom R."/>
            <person name="Stieglmeier M."/>
            <person name="Klingl A."/>
            <person name="Woyke T."/>
            <person name="Ryan C.M."/>
            <person name="Banfield J.F."/>
        </authorList>
    </citation>
    <scope>NUCLEOTIDE SEQUENCE [LARGE SCALE GENOMIC DNA]</scope>
</reference>
<dbReference type="Gene3D" id="1.10.730.20">
    <property type="match status" value="1"/>
</dbReference>
<dbReference type="FunFam" id="1.10.730.20:FF:000001">
    <property type="entry name" value="Isoleucine--tRNA ligase"/>
    <property type="match status" value="1"/>
</dbReference>
<comment type="caution">
    <text evidence="14">The sequence shown here is derived from an EMBL/GenBank/DDBJ whole genome shotgun (WGS) entry which is preliminary data.</text>
</comment>
<dbReference type="HAMAP" id="MF_02002">
    <property type="entry name" value="Ile_tRNA_synth_type1"/>
    <property type="match status" value="1"/>
</dbReference>
<protein>
    <recommendedName>
        <fullName evidence="10">Isoleucine--tRNA ligase</fullName>
        <ecNumber evidence="10">6.1.1.5</ecNumber>
    </recommendedName>
    <alternativeName>
        <fullName evidence="10">Isoleucyl-tRNA synthetase</fullName>
        <shortName evidence="10">IleRS</shortName>
    </alternativeName>
</protein>
<feature type="binding site" evidence="10">
    <location>
        <position position="615"/>
    </location>
    <ligand>
        <name>ATP</name>
        <dbReference type="ChEBI" id="CHEBI:30616"/>
    </ligand>
</feature>
<evidence type="ECO:0000256" key="9">
    <source>
        <dbReference type="ARBA" id="ARBA00048359"/>
    </source>
</evidence>
<dbReference type="GO" id="GO:0000049">
    <property type="term" value="F:tRNA binding"/>
    <property type="evidence" value="ECO:0007669"/>
    <property type="project" value="InterPro"/>
</dbReference>
<evidence type="ECO:0000256" key="6">
    <source>
        <dbReference type="ARBA" id="ARBA00022917"/>
    </source>
</evidence>
<dbReference type="SUPFAM" id="SSF47323">
    <property type="entry name" value="Anticodon-binding domain of a subclass of class I aminoacyl-tRNA synthetases"/>
    <property type="match status" value="1"/>
</dbReference>
<dbReference type="Gene3D" id="1.10.10.830">
    <property type="entry name" value="Ile-tRNA synthetase CP2 domain-like"/>
    <property type="match status" value="1"/>
</dbReference>
<accession>A0A2M7SFH8</accession>
<organism evidence="14 15">
    <name type="scientific">Candidatus Desantisbacteria bacterium CG_4_10_14_0_8_um_filter_48_22</name>
    <dbReference type="NCBI Taxonomy" id="1974543"/>
    <lineage>
        <taxon>Bacteria</taxon>
        <taxon>Candidatus Desantisiibacteriota</taxon>
    </lineage>
</organism>
<dbReference type="InterPro" id="IPR002301">
    <property type="entry name" value="Ile-tRNA-ligase"/>
</dbReference>
<evidence type="ECO:0000313" key="14">
    <source>
        <dbReference type="EMBL" id="PIZ18258.1"/>
    </source>
</evidence>
<dbReference type="InterPro" id="IPR010663">
    <property type="entry name" value="Znf_FPG/IleRS"/>
</dbReference>
<feature type="binding site" evidence="10">
    <location>
        <position position="916"/>
    </location>
    <ligand>
        <name>Zn(2+)</name>
        <dbReference type="ChEBI" id="CHEBI:29105"/>
    </ligand>
</feature>
<dbReference type="SUPFAM" id="SSF52374">
    <property type="entry name" value="Nucleotidylyl transferase"/>
    <property type="match status" value="1"/>
</dbReference>
<keyword evidence="10" id="KW-0479">Metal-binding</keyword>
<dbReference type="Pfam" id="PF06827">
    <property type="entry name" value="zf-FPG_IleRS"/>
    <property type="match status" value="1"/>
</dbReference>
<feature type="binding site" evidence="10">
    <location>
        <position position="913"/>
    </location>
    <ligand>
        <name>Zn(2+)</name>
        <dbReference type="ChEBI" id="CHEBI:29105"/>
    </ligand>
</feature>
<dbReference type="PANTHER" id="PTHR42765:SF1">
    <property type="entry name" value="ISOLEUCINE--TRNA LIGASE, MITOCHONDRIAL"/>
    <property type="match status" value="1"/>
</dbReference>
<dbReference type="GO" id="GO:0008270">
    <property type="term" value="F:zinc ion binding"/>
    <property type="evidence" value="ECO:0007669"/>
    <property type="project" value="UniProtKB-UniRule"/>
</dbReference>
<evidence type="ECO:0000256" key="3">
    <source>
        <dbReference type="ARBA" id="ARBA00022598"/>
    </source>
</evidence>
<dbReference type="CDD" id="cd07960">
    <property type="entry name" value="Anticodon_Ia_Ile_BEm"/>
    <property type="match status" value="1"/>
</dbReference>
<dbReference type="InterPro" id="IPR009080">
    <property type="entry name" value="tRNAsynth_Ia_anticodon-bd"/>
</dbReference>
<evidence type="ECO:0000313" key="15">
    <source>
        <dbReference type="Proteomes" id="UP000229307"/>
    </source>
</evidence>
<dbReference type="InterPro" id="IPR013155">
    <property type="entry name" value="M/V/L/I-tRNA-synth_anticd-bd"/>
</dbReference>
<dbReference type="NCBIfam" id="TIGR00392">
    <property type="entry name" value="ileS"/>
    <property type="match status" value="1"/>
</dbReference>
<feature type="domain" description="Zinc finger FPG/IleRS-type" evidence="12">
    <location>
        <begin position="912"/>
        <end position="937"/>
    </location>
</feature>
<dbReference type="PANTHER" id="PTHR42765">
    <property type="entry name" value="SOLEUCYL-TRNA SYNTHETASE"/>
    <property type="match status" value="1"/>
</dbReference>
<dbReference type="AlphaFoldDB" id="A0A2M7SFH8"/>
<dbReference type="GO" id="GO:0006428">
    <property type="term" value="P:isoleucyl-tRNA aminoacylation"/>
    <property type="evidence" value="ECO:0007669"/>
    <property type="project" value="UniProtKB-UniRule"/>
</dbReference>
<dbReference type="Gene3D" id="3.40.50.620">
    <property type="entry name" value="HUPs"/>
    <property type="match status" value="2"/>
</dbReference>
<dbReference type="GO" id="GO:0005524">
    <property type="term" value="F:ATP binding"/>
    <property type="evidence" value="ECO:0007669"/>
    <property type="project" value="UniProtKB-UniRule"/>
</dbReference>
<dbReference type="FunFam" id="3.40.50.620:FF:000152">
    <property type="entry name" value="Isoleucine--tRNA ligase"/>
    <property type="match status" value="1"/>
</dbReference>
<feature type="binding site" evidence="10">
    <location>
        <position position="933"/>
    </location>
    <ligand>
        <name>Zn(2+)</name>
        <dbReference type="ChEBI" id="CHEBI:29105"/>
    </ligand>
</feature>
<feature type="binding site" evidence="10">
    <location>
        <position position="936"/>
    </location>
    <ligand>
        <name>Zn(2+)</name>
        <dbReference type="ChEBI" id="CHEBI:29105"/>
    </ligand>
</feature>
<dbReference type="Gene3D" id="3.90.740.10">
    <property type="entry name" value="Valyl/Leucyl/Isoleucyl-tRNA synthetase, editing domain"/>
    <property type="match status" value="1"/>
</dbReference>
<dbReference type="GO" id="GO:0004822">
    <property type="term" value="F:isoleucine-tRNA ligase activity"/>
    <property type="evidence" value="ECO:0007669"/>
    <property type="project" value="UniProtKB-UniRule"/>
</dbReference>
<evidence type="ECO:0000259" key="12">
    <source>
        <dbReference type="Pfam" id="PF06827"/>
    </source>
</evidence>
<comment type="cofactor">
    <cofactor evidence="10">
        <name>Zn(2+)</name>
        <dbReference type="ChEBI" id="CHEBI:29105"/>
    </cofactor>
    <text evidence="10">Binds 1 zinc ion per subunit.</text>
</comment>
<dbReference type="PROSITE" id="PS00178">
    <property type="entry name" value="AA_TRNA_LIGASE_I"/>
    <property type="match status" value="1"/>
</dbReference>
<dbReference type="GO" id="GO:0005829">
    <property type="term" value="C:cytosol"/>
    <property type="evidence" value="ECO:0007669"/>
    <property type="project" value="TreeGrafter"/>
</dbReference>
<dbReference type="InterPro" id="IPR001412">
    <property type="entry name" value="aa-tRNA-synth_I_CS"/>
</dbReference>
<evidence type="ECO:0000256" key="8">
    <source>
        <dbReference type="ARBA" id="ARBA00025217"/>
    </source>
</evidence>
<evidence type="ECO:0000256" key="10">
    <source>
        <dbReference type="HAMAP-Rule" id="MF_02002"/>
    </source>
</evidence>
<feature type="domain" description="Aminoacyl-tRNA synthetase class Ia" evidence="11">
    <location>
        <begin position="27"/>
        <end position="651"/>
    </location>
</feature>
<dbReference type="Pfam" id="PF00133">
    <property type="entry name" value="tRNA-synt_1"/>
    <property type="match status" value="1"/>
</dbReference>
<gene>
    <name evidence="10" type="primary">ileS</name>
    <name evidence="14" type="ORF">COY52_00395</name>
</gene>
<evidence type="ECO:0000259" key="13">
    <source>
        <dbReference type="Pfam" id="PF08264"/>
    </source>
</evidence>
<dbReference type="PRINTS" id="PR00984">
    <property type="entry name" value="TRNASYNTHILE"/>
</dbReference>
<sequence length="940" mass="107147">MEYRDTLNLPKTDFPMKADLAKKEPGILEFWEKINLYEKMRQKNKGKPKYVLHDGPPYANGHVHIGTALNKILKDVVVKYKSMKGFDAPYVPGWDCHGLPVELQLLKELGISKAEINQLEFRKKAKDYALRFMNIQRDEFKRLGLVGEWGKPYLTLDPAYEARIIGVFKDLVDKGYIYKGLKPVYWCATCETALAEAEVEYKEKQSPSIFVRFPVIDPKKIFGLNEPVSFLIWTTTPWTLVANEAVTLHPDYIYDLIGMNGEVLIVARERWNNELHSKLGGDIKFEIKDSKAGKELAGIACRHPFFPGKVSRIILENYVTLEDGTGCVHTAPGHGEEDYKSGKKNGLPIFSPVDNSGRYTDEAPDFMVGRSVLKEANGIVVEYLKEKKLLHRIMSNADDYIDFITHSYPHCWRCSNPIVFRATEQWFLDIDRNGLRKRILDEIKKVKWVPPAGENRISSMMETRPDWCMSRQRYWGVPLPIFYCESCRKPLMTKESIGVVQDLFEKEGSDAWFRYDAGSILPKDVKCAGCGSGKFRKETDILDVWFDSGVSYEAVVRSDPSLSFPADLYLEGSDQHRGWFQHSMIPSAALLGTSPFKSVLTHGFVVDGDGRKMSKSLGNVISPEEIIQKYGADILRLWVMSQDYTVDVRISPDILEHLSDAYRKIRNTARFLLGNLYDFTEKDRVPLSGLTEIDRYMLSLLNSVEKEVTSSYENFEFHRVFRTIYDYCVVDLSSFYLDILKDRLYTFRADSKERRSAQTVLERVLSILVRMITPMLSFTAQEIWGYMKHDDPESPLLADWLEADAGLTDSGLESKWGKIALIRKEVYKCLENLRNKGEIGNSLEAKIELFVFDDSAYGFLNSCEDWKAILIVSQADVAKLEKKEYGGMSIPEAAIEGLGAYKIGAGRAEGAKCSRCWNYSESVGKNSSHTQLCERCVAQL</sequence>
<keyword evidence="2 10" id="KW-0963">Cytoplasm</keyword>
<dbReference type="InterPro" id="IPR023585">
    <property type="entry name" value="Ile-tRNA-ligase_type1"/>
</dbReference>
<dbReference type="InterPro" id="IPR033708">
    <property type="entry name" value="Anticodon_Ile_BEm"/>
</dbReference>
<evidence type="ECO:0000256" key="2">
    <source>
        <dbReference type="ARBA" id="ARBA00022490"/>
    </source>
</evidence>
<keyword evidence="10" id="KW-0862">Zinc</keyword>
<dbReference type="InterPro" id="IPR002300">
    <property type="entry name" value="aa-tRNA-synth_Ia"/>
</dbReference>
<feature type="domain" description="Methionyl/Valyl/Leucyl/Isoleucyl-tRNA synthetase anticodon-binding" evidence="13">
    <location>
        <begin position="694"/>
        <end position="848"/>
    </location>
</feature>
<dbReference type="EC" id="6.1.1.5" evidence="10"/>
<evidence type="ECO:0000256" key="4">
    <source>
        <dbReference type="ARBA" id="ARBA00022741"/>
    </source>
</evidence>
<dbReference type="SUPFAM" id="SSF50677">
    <property type="entry name" value="ValRS/IleRS/LeuRS editing domain"/>
    <property type="match status" value="1"/>
</dbReference>
<proteinExistence type="inferred from homology"/>
<dbReference type="EMBL" id="PFMR01000014">
    <property type="protein sequence ID" value="PIZ18258.1"/>
    <property type="molecule type" value="Genomic_DNA"/>
</dbReference>
<evidence type="ECO:0000256" key="5">
    <source>
        <dbReference type="ARBA" id="ARBA00022840"/>
    </source>
</evidence>
<keyword evidence="7 10" id="KW-0030">Aminoacyl-tRNA synthetase</keyword>
<evidence type="ECO:0000259" key="11">
    <source>
        <dbReference type="Pfam" id="PF00133"/>
    </source>
</evidence>
<comment type="similarity">
    <text evidence="1 10">Belongs to the class-I aminoacyl-tRNA synthetase family. IleS type 1 subfamily.</text>
</comment>
<keyword evidence="3 10" id="KW-0436">Ligase</keyword>
<feature type="short sequence motif" description="'HIGH' region" evidence="10">
    <location>
        <begin position="57"/>
        <end position="67"/>
    </location>
</feature>
<keyword evidence="6 10" id="KW-0648">Protein biosynthesis</keyword>
<name>A0A2M7SFH8_9BACT</name>
<evidence type="ECO:0000256" key="1">
    <source>
        <dbReference type="ARBA" id="ARBA00006887"/>
    </source>
</evidence>
<dbReference type="GO" id="GO:0002161">
    <property type="term" value="F:aminoacyl-tRNA deacylase activity"/>
    <property type="evidence" value="ECO:0007669"/>
    <property type="project" value="InterPro"/>
</dbReference>
<keyword evidence="4 10" id="KW-0547">Nucleotide-binding</keyword>
<comment type="catalytic activity">
    <reaction evidence="9 10">
        <text>tRNA(Ile) + L-isoleucine + ATP = L-isoleucyl-tRNA(Ile) + AMP + diphosphate</text>
        <dbReference type="Rhea" id="RHEA:11060"/>
        <dbReference type="Rhea" id="RHEA-COMP:9666"/>
        <dbReference type="Rhea" id="RHEA-COMP:9695"/>
        <dbReference type="ChEBI" id="CHEBI:30616"/>
        <dbReference type="ChEBI" id="CHEBI:33019"/>
        <dbReference type="ChEBI" id="CHEBI:58045"/>
        <dbReference type="ChEBI" id="CHEBI:78442"/>
        <dbReference type="ChEBI" id="CHEBI:78528"/>
        <dbReference type="ChEBI" id="CHEBI:456215"/>
        <dbReference type="EC" id="6.1.1.5"/>
    </reaction>
</comment>
<evidence type="ECO:0000256" key="7">
    <source>
        <dbReference type="ARBA" id="ARBA00023146"/>
    </source>
</evidence>
<feature type="binding site" evidence="10">
    <location>
        <position position="571"/>
    </location>
    <ligand>
        <name>L-isoleucyl-5'-AMP</name>
        <dbReference type="ChEBI" id="CHEBI:178002"/>
    </ligand>
</feature>
<dbReference type="Proteomes" id="UP000229307">
    <property type="component" value="Unassembled WGS sequence"/>
</dbReference>
<comment type="function">
    <text evidence="8 10">Catalyzes the attachment of isoleucine to tRNA(Ile). As IleRS can inadvertently accommodate and process structurally similar amino acids such as valine, to avoid such errors it has two additional distinct tRNA(Ile)-dependent editing activities. One activity is designated as 'pretransfer' editing and involves the hydrolysis of activated Val-AMP. The other activity is designated 'posttransfer' editing and involves deacylation of mischarged Val-tRNA(Ile).</text>
</comment>
<keyword evidence="5 10" id="KW-0067">ATP-binding</keyword>
<dbReference type="InterPro" id="IPR009008">
    <property type="entry name" value="Val/Leu/Ile-tRNA-synth_edit"/>
</dbReference>
<dbReference type="CDD" id="cd00818">
    <property type="entry name" value="IleRS_core"/>
    <property type="match status" value="1"/>
</dbReference>